<reference evidence="2 3" key="1">
    <citation type="submission" date="2019-09" db="EMBL/GenBank/DDBJ databases">
        <authorList>
            <person name="Chandra G."/>
            <person name="Truman W A."/>
        </authorList>
    </citation>
    <scope>NUCLEOTIDE SEQUENCE [LARGE SCALE GENOMIC DNA]</scope>
    <source>
        <strain evidence="2">PS723</strain>
    </source>
</reference>
<organism evidence="2 3">
    <name type="scientific">Pseudomonas fluorescens</name>
    <dbReference type="NCBI Taxonomy" id="294"/>
    <lineage>
        <taxon>Bacteria</taxon>
        <taxon>Pseudomonadati</taxon>
        <taxon>Pseudomonadota</taxon>
        <taxon>Gammaproteobacteria</taxon>
        <taxon>Pseudomonadales</taxon>
        <taxon>Pseudomonadaceae</taxon>
        <taxon>Pseudomonas</taxon>
    </lineage>
</organism>
<sequence>MQPVQVETKVRSIRPHLRARQMKPDQSGYEPKQQRKGQRPRADASHSLRKRVVCQRRFTVRLVSSRRMQIRSDVINVYAPREEFS</sequence>
<proteinExistence type="predicted"/>
<evidence type="ECO:0000313" key="3">
    <source>
        <dbReference type="Proteomes" id="UP000379480"/>
    </source>
</evidence>
<name>A0A5E7C2T5_PSEFL</name>
<dbReference type="AlphaFoldDB" id="A0A5E7C2T5"/>
<evidence type="ECO:0000256" key="1">
    <source>
        <dbReference type="SAM" id="MobiDB-lite"/>
    </source>
</evidence>
<protein>
    <submittedName>
        <fullName evidence="2">Uncharacterized protein</fullName>
    </submittedName>
</protein>
<accession>A0A5E7C2T5</accession>
<dbReference type="EMBL" id="CABVHY010000010">
    <property type="protein sequence ID" value="VVN98360.1"/>
    <property type="molecule type" value="Genomic_DNA"/>
</dbReference>
<gene>
    <name evidence="2" type="ORF">PS723_02438</name>
</gene>
<dbReference type="Proteomes" id="UP000379480">
    <property type="component" value="Unassembled WGS sequence"/>
</dbReference>
<feature type="region of interest" description="Disordered" evidence="1">
    <location>
        <begin position="1"/>
        <end position="50"/>
    </location>
</feature>
<evidence type="ECO:0000313" key="2">
    <source>
        <dbReference type="EMBL" id="VVN98360.1"/>
    </source>
</evidence>
<feature type="compositionally biased region" description="Basic residues" evidence="1">
    <location>
        <begin position="11"/>
        <end position="21"/>
    </location>
</feature>